<reference evidence="1 2" key="1">
    <citation type="submission" date="2022-07" db="EMBL/GenBank/DDBJ databases">
        <title>Two temperate virus in Haloterrigena jeotgali A29.</title>
        <authorList>
            <person name="Deng X."/>
        </authorList>
    </citation>
    <scope>NUCLEOTIDE SEQUENCE [LARGE SCALE GENOMIC DNA]</scope>
    <source>
        <strain evidence="1 2">A29</strain>
    </source>
</reference>
<dbReference type="GeneID" id="84213572"/>
<dbReference type="RefSeq" id="WP_162834885.1">
    <property type="nucleotide sequence ID" value="NZ_CP101873.1"/>
</dbReference>
<sequence>MPDNDPFESSLPDCPHCGRPVWVVTVSGPRDGTASPCGCSVVPDRLERE</sequence>
<accession>A0AAF0PH29</accession>
<gene>
    <name evidence="1" type="ORF">NP511_06485</name>
</gene>
<dbReference type="Proteomes" id="UP001224926">
    <property type="component" value="Chromosome"/>
</dbReference>
<dbReference type="EMBL" id="CP101873">
    <property type="protein sequence ID" value="WMT09279.1"/>
    <property type="molecule type" value="Genomic_DNA"/>
</dbReference>
<evidence type="ECO:0000313" key="1">
    <source>
        <dbReference type="EMBL" id="WMT09279.1"/>
    </source>
</evidence>
<organism evidence="1 2">
    <name type="scientific">Natrinema thermotolerans</name>
    <dbReference type="NCBI Taxonomy" id="121872"/>
    <lineage>
        <taxon>Archaea</taxon>
        <taxon>Methanobacteriati</taxon>
        <taxon>Methanobacteriota</taxon>
        <taxon>Stenosarchaea group</taxon>
        <taxon>Halobacteria</taxon>
        <taxon>Halobacteriales</taxon>
        <taxon>Natrialbaceae</taxon>
        <taxon>Natrinema</taxon>
    </lineage>
</organism>
<evidence type="ECO:0008006" key="3">
    <source>
        <dbReference type="Google" id="ProtNLM"/>
    </source>
</evidence>
<evidence type="ECO:0000313" key="2">
    <source>
        <dbReference type="Proteomes" id="UP001224926"/>
    </source>
</evidence>
<protein>
    <recommendedName>
        <fullName evidence="3">Small CPxCG-related zinc finger protein</fullName>
    </recommendedName>
</protein>
<name>A0AAF0PH29_9EURY</name>
<dbReference type="AlphaFoldDB" id="A0AAF0PH29"/>
<proteinExistence type="predicted"/>
<keyword evidence="2" id="KW-1185">Reference proteome</keyword>